<evidence type="ECO:0000313" key="3">
    <source>
        <dbReference type="EMBL" id="XCD17606.1"/>
    </source>
</evidence>
<evidence type="ECO:0000259" key="2">
    <source>
        <dbReference type="Pfam" id="PF07484"/>
    </source>
</evidence>
<dbReference type="KEGG" id="vck:PG915_20125"/>
<accession>A0AAU8BNS8</accession>
<evidence type="ECO:0000256" key="1">
    <source>
        <dbReference type="SAM" id="MobiDB-lite"/>
    </source>
</evidence>
<organism evidence="3">
    <name type="scientific">Vibrio chaetopteri</name>
    <dbReference type="NCBI Taxonomy" id="3016528"/>
    <lineage>
        <taxon>Bacteria</taxon>
        <taxon>Pseudomonadati</taxon>
        <taxon>Pseudomonadota</taxon>
        <taxon>Gammaproteobacteria</taxon>
        <taxon>Vibrionales</taxon>
        <taxon>Vibrionaceae</taxon>
        <taxon>Vibrio</taxon>
    </lineage>
</organism>
<dbReference type="Gene3D" id="3.90.1340.10">
    <property type="entry name" value="Phage tail collar domain"/>
    <property type="match status" value="1"/>
</dbReference>
<feature type="domain" description="Phage tail collar" evidence="2">
    <location>
        <begin position="7"/>
        <end position="63"/>
    </location>
</feature>
<dbReference type="AlphaFoldDB" id="A0AAU8BNS8"/>
<feature type="region of interest" description="Disordered" evidence="1">
    <location>
        <begin position="127"/>
        <end position="149"/>
    </location>
</feature>
<dbReference type="SUPFAM" id="SSF88874">
    <property type="entry name" value="Receptor-binding domain of short tail fibre protein gp12"/>
    <property type="match status" value="1"/>
</dbReference>
<sequence length="214" mass="21783">MDNQYIGMIQAAGFNFIPRQFYSAQGGHVSISNDQALFSLLGTTFGGDGRVSFQLPDLHGTAPVGWGGSPSTSFFPRIGIQGGSAVQTLTQAHMPQLTHTATFNPIGGGASTPISVTIEATTAVGTSETPSTGAYLAQAKPPSGGKDQPELIYSSNPGDVVKLGGIEVSGGSGGITGGTVTNSATGQSNSFSMYQPSLAVNYLICSDGTCPSRN</sequence>
<dbReference type="RefSeq" id="WP_353498787.1">
    <property type="nucleotide sequence ID" value="NZ_CP115921.1"/>
</dbReference>
<gene>
    <name evidence="3" type="ORF">PG915_20125</name>
</gene>
<dbReference type="InterPro" id="IPR011083">
    <property type="entry name" value="Phage_tail_collar_dom"/>
</dbReference>
<dbReference type="EMBL" id="CP115921">
    <property type="protein sequence ID" value="XCD17606.1"/>
    <property type="molecule type" value="Genomic_DNA"/>
</dbReference>
<reference evidence="3" key="1">
    <citation type="submission" date="2023-01" db="EMBL/GenBank/DDBJ databases">
        <title>Vibrio sp. CB1-14 genome sequencing.</title>
        <authorList>
            <person name="Otstavnykh N."/>
            <person name="Isaeva M."/>
            <person name="Meleshko D."/>
        </authorList>
    </citation>
    <scope>NUCLEOTIDE SEQUENCE</scope>
    <source>
        <strain evidence="3">CB1-14</strain>
    </source>
</reference>
<dbReference type="Pfam" id="PF07484">
    <property type="entry name" value="Collar"/>
    <property type="match status" value="1"/>
</dbReference>
<dbReference type="InterPro" id="IPR037053">
    <property type="entry name" value="Phage_tail_collar_dom_sf"/>
</dbReference>
<proteinExistence type="predicted"/>
<protein>
    <submittedName>
        <fullName evidence="3">Phage tail protein</fullName>
    </submittedName>
</protein>
<name>A0AAU8BNS8_9VIBR</name>